<dbReference type="OrthoDB" id="115141at2759"/>
<gene>
    <name evidence="3" type="ORF">Pfra01_001773800</name>
</gene>
<evidence type="ECO:0000256" key="1">
    <source>
        <dbReference type="ARBA" id="ARBA00023268"/>
    </source>
</evidence>
<evidence type="ECO:0000313" key="3">
    <source>
        <dbReference type="EMBL" id="GMF47246.1"/>
    </source>
</evidence>
<proteinExistence type="predicted"/>
<dbReference type="AlphaFoldDB" id="A0A9W6XUF3"/>
<feature type="domain" description="Reverse transcriptase" evidence="2">
    <location>
        <begin position="1"/>
        <end position="69"/>
    </location>
</feature>
<dbReference type="InterPro" id="IPR043502">
    <property type="entry name" value="DNA/RNA_pol_sf"/>
</dbReference>
<sequence length="198" mass="22029">MMNRVIRGLTWSTCLVYLDDIVVFTKGGMERHVVELASVLERLEAAGLTLKLRKCRFAMQSMEYLGHELSKDGVRPVQRLVTAAQFDDGTHHEVVTKERGVGMDDSAGKKHLRSLMEKPLLRYPNFSLPFRLATDASTIELGACLMQEYGQGWQPIAFASKVNNEAESKYSITELECLAVVWVLSCSALTSMGGPSRS</sequence>
<dbReference type="PROSITE" id="PS50878">
    <property type="entry name" value="RT_POL"/>
    <property type="match status" value="1"/>
</dbReference>
<organism evidence="3 4">
    <name type="scientific">Phytophthora fragariaefolia</name>
    <dbReference type="NCBI Taxonomy" id="1490495"/>
    <lineage>
        <taxon>Eukaryota</taxon>
        <taxon>Sar</taxon>
        <taxon>Stramenopiles</taxon>
        <taxon>Oomycota</taxon>
        <taxon>Peronosporomycetes</taxon>
        <taxon>Peronosporales</taxon>
        <taxon>Peronosporaceae</taxon>
        <taxon>Phytophthora</taxon>
    </lineage>
</organism>
<dbReference type="Gene3D" id="3.10.20.370">
    <property type="match status" value="1"/>
</dbReference>
<evidence type="ECO:0000313" key="4">
    <source>
        <dbReference type="Proteomes" id="UP001165121"/>
    </source>
</evidence>
<dbReference type="InterPro" id="IPR000477">
    <property type="entry name" value="RT_dom"/>
</dbReference>
<evidence type="ECO:0000259" key="2">
    <source>
        <dbReference type="PROSITE" id="PS50878"/>
    </source>
</evidence>
<dbReference type="Proteomes" id="UP001165121">
    <property type="component" value="Unassembled WGS sequence"/>
</dbReference>
<dbReference type="SUPFAM" id="SSF56672">
    <property type="entry name" value="DNA/RNA polymerases"/>
    <property type="match status" value="1"/>
</dbReference>
<protein>
    <submittedName>
        <fullName evidence="3">Unnamed protein product</fullName>
    </submittedName>
</protein>
<name>A0A9W6XUF3_9STRA</name>
<dbReference type="InterPro" id="IPR050951">
    <property type="entry name" value="Retrovirus_Pol_polyprotein"/>
</dbReference>
<dbReference type="PANTHER" id="PTHR37984">
    <property type="entry name" value="PROTEIN CBG26694"/>
    <property type="match status" value="1"/>
</dbReference>
<comment type="caution">
    <text evidence="3">The sequence shown here is derived from an EMBL/GenBank/DDBJ whole genome shotgun (WGS) entry which is preliminary data.</text>
</comment>
<dbReference type="InterPro" id="IPR041577">
    <property type="entry name" value="RT_RNaseH_2"/>
</dbReference>
<dbReference type="EMBL" id="BSXT01002138">
    <property type="protein sequence ID" value="GMF47246.1"/>
    <property type="molecule type" value="Genomic_DNA"/>
</dbReference>
<dbReference type="PANTHER" id="PTHR37984:SF5">
    <property type="entry name" value="PROTEIN NYNRIN-LIKE"/>
    <property type="match status" value="1"/>
</dbReference>
<dbReference type="Pfam" id="PF00078">
    <property type="entry name" value="RVT_1"/>
    <property type="match status" value="1"/>
</dbReference>
<keyword evidence="1" id="KW-0511">Multifunctional enzyme</keyword>
<dbReference type="GO" id="GO:0003824">
    <property type="term" value="F:catalytic activity"/>
    <property type="evidence" value="ECO:0007669"/>
    <property type="project" value="UniProtKB-KW"/>
</dbReference>
<dbReference type="InterPro" id="IPR043128">
    <property type="entry name" value="Rev_trsase/Diguanyl_cyclase"/>
</dbReference>
<accession>A0A9W6XUF3</accession>
<reference evidence="3" key="1">
    <citation type="submission" date="2023-04" db="EMBL/GenBank/DDBJ databases">
        <title>Phytophthora fragariaefolia NBRC 109709.</title>
        <authorList>
            <person name="Ichikawa N."/>
            <person name="Sato H."/>
            <person name="Tonouchi N."/>
        </authorList>
    </citation>
    <scope>NUCLEOTIDE SEQUENCE</scope>
    <source>
        <strain evidence="3">NBRC 109709</strain>
    </source>
</reference>
<keyword evidence="4" id="KW-1185">Reference proteome</keyword>
<dbReference type="Gene3D" id="3.30.70.270">
    <property type="match status" value="1"/>
</dbReference>
<dbReference type="Pfam" id="PF17919">
    <property type="entry name" value="RT_RNaseH_2"/>
    <property type="match status" value="1"/>
</dbReference>